<keyword evidence="7 8" id="KW-0472">Membrane</keyword>
<evidence type="ECO:0000256" key="7">
    <source>
        <dbReference type="ARBA" id="ARBA00023136"/>
    </source>
</evidence>
<evidence type="ECO:0000256" key="1">
    <source>
        <dbReference type="ARBA" id="ARBA00004651"/>
    </source>
</evidence>
<feature type="transmembrane region" description="Helical" evidence="8">
    <location>
        <begin position="208"/>
        <end position="230"/>
    </location>
</feature>
<dbReference type="STRING" id="227084.SAMN05421855_102722"/>
<keyword evidence="6 8" id="KW-1133">Transmembrane helix</keyword>
<keyword evidence="5 8" id="KW-0812">Transmembrane</keyword>
<dbReference type="OrthoDB" id="9793390at2"/>
<feature type="transmembrane region" description="Helical" evidence="8">
    <location>
        <begin position="154"/>
        <end position="172"/>
    </location>
</feature>
<evidence type="ECO:0000313" key="10">
    <source>
        <dbReference type="Proteomes" id="UP000199321"/>
    </source>
</evidence>
<feature type="transmembrane region" description="Helical" evidence="8">
    <location>
        <begin position="63"/>
        <end position="85"/>
    </location>
</feature>
<dbReference type="AlphaFoldDB" id="A0A1G7FR73"/>
<reference evidence="9 10" key="1">
    <citation type="submission" date="2016-10" db="EMBL/GenBank/DDBJ databases">
        <authorList>
            <person name="de Groot N.N."/>
        </authorList>
    </citation>
    <scope>NUCLEOTIDE SEQUENCE [LARGE SCALE GENOMIC DNA]</scope>
    <source>
        <strain evidence="9 10">DSM 16195</strain>
    </source>
</reference>
<evidence type="ECO:0000256" key="8">
    <source>
        <dbReference type="SAM" id="Phobius"/>
    </source>
</evidence>
<keyword evidence="3" id="KW-0813">Transport</keyword>
<dbReference type="RefSeq" id="WP_093143586.1">
    <property type="nucleotide sequence ID" value="NZ_BMWO01000002.1"/>
</dbReference>
<gene>
    <name evidence="9" type="ORF">SAMN05421855_102722</name>
</gene>
<dbReference type="EMBL" id="FNBA01000002">
    <property type="protein sequence ID" value="SDE78416.1"/>
    <property type="molecule type" value="Genomic_DNA"/>
</dbReference>
<keyword evidence="10" id="KW-1185">Reference proteome</keyword>
<evidence type="ECO:0000256" key="6">
    <source>
        <dbReference type="ARBA" id="ARBA00022989"/>
    </source>
</evidence>
<dbReference type="InterPro" id="IPR002549">
    <property type="entry name" value="AI-2E-like"/>
</dbReference>
<keyword evidence="4" id="KW-1003">Cell membrane</keyword>
<sequence length="362" mass="40540">MKAKVLSFAILRTIGVLAGVILLIWFLFKIQPLILYIGIAAVISLVGRPVVNFLNKRLKFSHTIAAMVALILVIVSVSVLLKIFVPIVVEQSKNISNIDFDLVKKDLNELSMQASDYLGLEQIDLIETIKQTEFVQNFSLELIPSFVDIFFNKLGPFVIGLFATLFISFFLLKDEDLFAKTVVVFAHPGREERFVRTLNKIKELLSRYFLGLLFQILILTLFYSVLLLFLDVKNAVAIALICAFLNLVPYLGPIIGGAVMMLVVVSNNLGADFSSELLPLLFYVFIGYCIAQLFDNLISQPVIFGKSVRSHPLEIFIVILISGYVFGISGMILAVPTYTALKVIAKEFLSEYKIVKRLTKNL</sequence>
<evidence type="ECO:0000256" key="5">
    <source>
        <dbReference type="ARBA" id="ARBA00022692"/>
    </source>
</evidence>
<dbReference type="Pfam" id="PF01594">
    <property type="entry name" value="AI-2E_transport"/>
    <property type="match status" value="1"/>
</dbReference>
<dbReference type="PANTHER" id="PTHR21716:SF53">
    <property type="entry name" value="PERMEASE PERM-RELATED"/>
    <property type="match status" value="1"/>
</dbReference>
<dbReference type="PANTHER" id="PTHR21716">
    <property type="entry name" value="TRANSMEMBRANE PROTEIN"/>
    <property type="match status" value="1"/>
</dbReference>
<feature type="transmembrane region" description="Helical" evidence="8">
    <location>
        <begin position="277"/>
        <end position="295"/>
    </location>
</feature>
<comment type="subcellular location">
    <subcellularLocation>
        <location evidence="1">Cell membrane</location>
        <topology evidence="1">Multi-pass membrane protein</topology>
    </subcellularLocation>
</comment>
<dbReference type="Proteomes" id="UP000199321">
    <property type="component" value="Unassembled WGS sequence"/>
</dbReference>
<organism evidence="9 10">
    <name type="scientific">Ulvibacter litoralis</name>
    <dbReference type="NCBI Taxonomy" id="227084"/>
    <lineage>
        <taxon>Bacteria</taxon>
        <taxon>Pseudomonadati</taxon>
        <taxon>Bacteroidota</taxon>
        <taxon>Flavobacteriia</taxon>
        <taxon>Flavobacteriales</taxon>
        <taxon>Flavobacteriaceae</taxon>
        <taxon>Ulvibacter</taxon>
    </lineage>
</organism>
<feature type="transmembrane region" description="Helical" evidence="8">
    <location>
        <begin position="5"/>
        <end position="27"/>
    </location>
</feature>
<name>A0A1G7FR73_9FLAO</name>
<dbReference type="GO" id="GO:0055085">
    <property type="term" value="P:transmembrane transport"/>
    <property type="evidence" value="ECO:0007669"/>
    <property type="project" value="TreeGrafter"/>
</dbReference>
<protein>
    <submittedName>
        <fullName evidence="9">Predicted PurR-regulated permease PerM</fullName>
    </submittedName>
</protein>
<evidence type="ECO:0000256" key="2">
    <source>
        <dbReference type="ARBA" id="ARBA00009773"/>
    </source>
</evidence>
<dbReference type="GO" id="GO:0005886">
    <property type="term" value="C:plasma membrane"/>
    <property type="evidence" value="ECO:0007669"/>
    <property type="project" value="UniProtKB-SubCell"/>
</dbReference>
<evidence type="ECO:0000256" key="3">
    <source>
        <dbReference type="ARBA" id="ARBA00022448"/>
    </source>
</evidence>
<proteinExistence type="inferred from homology"/>
<accession>A0A1G7FR73</accession>
<feature type="transmembrane region" description="Helical" evidence="8">
    <location>
        <begin position="315"/>
        <end position="341"/>
    </location>
</feature>
<comment type="similarity">
    <text evidence="2">Belongs to the autoinducer-2 exporter (AI-2E) (TC 2.A.86) family.</text>
</comment>
<evidence type="ECO:0000313" key="9">
    <source>
        <dbReference type="EMBL" id="SDE78416.1"/>
    </source>
</evidence>
<evidence type="ECO:0000256" key="4">
    <source>
        <dbReference type="ARBA" id="ARBA00022475"/>
    </source>
</evidence>
<feature type="transmembrane region" description="Helical" evidence="8">
    <location>
        <begin position="33"/>
        <end position="51"/>
    </location>
</feature>
<feature type="transmembrane region" description="Helical" evidence="8">
    <location>
        <begin position="236"/>
        <end position="265"/>
    </location>
</feature>